<gene>
    <name evidence="1" type="ORF">MPUL_00870</name>
</gene>
<dbReference type="AlphaFoldDB" id="A0A7I7UE15"/>
<dbReference type="EMBL" id="AP022599">
    <property type="protein sequence ID" value="BBY78929.1"/>
    <property type="molecule type" value="Genomic_DNA"/>
</dbReference>
<dbReference type="RefSeq" id="WP_163896537.1">
    <property type="nucleotide sequence ID" value="NZ_AP022599.1"/>
</dbReference>
<evidence type="ECO:0000313" key="2">
    <source>
        <dbReference type="Proteomes" id="UP000467252"/>
    </source>
</evidence>
<organism evidence="1 2">
    <name type="scientific">Mycolicibacterium pulveris</name>
    <name type="common">Mycobacterium pulveris</name>
    <dbReference type="NCBI Taxonomy" id="36813"/>
    <lineage>
        <taxon>Bacteria</taxon>
        <taxon>Bacillati</taxon>
        <taxon>Actinomycetota</taxon>
        <taxon>Actinomycetes</taxon>
        <taxon>Mycobacteriales</taxon>
        <taxon>Mycobacteriaceae</taxon>
        <taxon>Mycolicibacterium</taxon>
    </lineage>
</organism>
<name>A0A7I7UE15_MYCPV</name>
<reference evidence="1 2" key="1">
    <citation type="journal article" date="2019" name="Emerg. Microbes Infect.">
        <title>Comprehensive subspecies identification of 175 nontuberculous mycobacteria species based on 7547 genomic profiles.</title>
        <authorList>
            <person name="Matsumoto Y."/>
            <person name="Kinjo T."/>
            <person name="Motooka D."/>
            <person name="Nabeya D."/>
            <person name="Jung N."/>
            <person name="Uechi K."/>
            <person name="Horii T."/>
            <person name="Iida T."/>
            <person name="Fujita J."/>
            <person name="Nakamura S."/>
        </authorList>
    </citation>
    <scope>NUCLEOTIDE SEQUENCE [LARGE SCALE GENOMIC DNA]</scope>
    <source>
        <strain evidence="1 2">JCM 6370</strain>
    </source>
</reference>
<proteinExistence type="predicted"/>
<keyword evidence="2" id="KW-1185">Reference proteome</keyword>
<accession>A0A7I7UE15</accession>
<protein>
    <submittedName>
        <fullName evidence="1">Uncharacterized protein</fullName>
    </submittedName>
</protein>
<dbReference type="Proteomes" id="UP000467252">
    <property type="component" value="Chromosome"/>
</dbReference>
<sequence length="118" mass="13045">MGSATSNPDLTKNVCGWFKPIWYGAADAAGYKEPATLMDTGELVLKTIAPRPDNWIDTVAAFLAAGLPKQLIERAVTAAMDVPVPHDARWRYFCGYCCAELRELRRIAQDVLNAEEMI</sequence>
<evidence type="ECO:0000313" key="1">
    <source>
        <dbReference type="EMBL" id="BBY78929.1"/>
    </source>
</evidence>